<accession>A0A4R0PEH4</accession>
<dbReference type="Proteomes" id="UP000291301">
    <property type="component" value="Unassembled WGS sequence"/>
</dbReference>
<dbReference type="EMBL" id="SJST01000003">
    <property type="protein sequence ID" value="TCD14595.1"/>
    <property type="molecule type" value="Genomic_DNA"/>
</dbReference>
<dbReference type="AlphaFoldDB" id="A0A4R0PEH4"/>
<organism evidence="1 2">
    <name type="scientific">Oricola cellulosilytica</name>
    <dbReference type="NCBI Taxonomy" id="1429082"/>
    <lineage>
        <taxon>Bacteria</taxon>
        <taxon>Pseudomonadati</taxon>
        <taxon>Pseudomonadota</taxon>
        <taxon>Alphaproteobacteria</taxon>
        <taxon>Hyphomicrobiales</taxon>
        <taxon>Ahrensiaceae</taxon>
        <taxon>Oricola</taxon>
    </lineage>
</organism>
<name>A0A4R0PEH4_9HYPH</name>
<proteinExistence type="predicted"/>
<sequence>MQIAAEDCYAVGQRIAEQRGAQLASAQTVTEGGQTVCRVVLLIPGQNGQRPRREEVVVSG</sequence>
<dbReference type="OrthoDB" id="8454730at2"/>
<protein>
    <submittedName>
        <fullName evidence="1">Uncharacterized protein</fullName>
    </submittedName>
</protein>
<evidence type="ECO:0000313" key="2">
    <source>
        <dbReference type="Proteomes" id="UP000291301"/>
    </source>
</evidence>
<keyword evidence="2" id="KW-1185">Reference proteome</keyword>
<reference evidence="1 2" key="1">
    <citation type="journal article" date="2015" name="Antonie Van Leeuwenhoek">
        <title>Oricola cellulosilytica gen. nov., sp. nov., a cellulose-degrading bacterium of the family Phyllobacteriaceae isolated from surface seashore water, and emended descriptions of Mesorhizobium loti and Phyllobacterium myrsinacearum.</title>
        <authorList>
            <person name="Hameed A."/>
            <person name="Shahina M."/>
            <person name="Lai W.A."/>
            <person name="Lin S.Y."/>
            <person name="Young L.S."/>
            <person name="Liu Y.C."/>
            <person name="Hsu Y.H."/>
            <person name="Young C.C."/>
        </authorList>
    </citation>
    <scope>NUCLEOTIDE SEQUENCE [LARGE SCALE GENOMIC DNA]</scope>
    <source>
        <strain evidence="1 2">KCTC 52183</strain>
    </source>
</reference>
<comment type="caution">
    <text evidence="1">The sequence shown here is derived from an EMBL/GenBank/DDBJ whole genome shotgun (WGS) entry which is preliminary data.</text>
</comment>
<gene>
    <name evidence="1" type="ORF">E0D97_08535</name>
</gene>
<evidence type="ECO:0000313" key="1">
    <source>
        <dbReference type="EMBL" id="TCD14595.1"/>
    </source>
</evidence>